<reference evidence="1 2" key="1">
    <citation type="submission" date="2016-11" db="EMBL/GenBank/DDBJ databases">
        <title>Draft Genome Sequences of Nine Cyanobacterial Strains from Diverse Habitats.</title>
        <authorList>
            <person name="Zhu T."/>
            <person name="Hou S."/>
            <person name="Lu X."/>
            <person name="Hess W.R."/>
        </authorList>
    </citation>
    <scope>NUCLEOTIDE SEQUENCE [LARGE SCALE GENOMIC DNA]</scope>
    <source>
        <strain evidence="1 2">NIES-592</strain>
    </source>
</reference>
<dbReference type="GeneID" id="35797892"/>
<organism evidence="1 2">
    <name type="scientific">Fischerella major NIES-592</name>
    <dbReference type="NCBI Taxonomy" id="210994"/>
    <lineage>
        <taxon>Bacteria</taxon>
        <taxon>Bacillati</taxon>
        <taxon>Cyanobacteriota</taxon>
        <taxon>Cyanophyceae</taxon>
        <taxon>Nostocales</taxon>
        <taxon>Hapalosiphonaceae</taxon>
        <taxon>Fischerella</taxon>
    </lineage>
</organism>
<dbReference type="RefSeq" id="WP_009460376.1">
    <property type="nucleotide sequence ID" value="NZ_MRCA01000012.1"/>
</dbReference>
<dbReference type="OrthoDB" id="515512at2"/>
<evidence type="ECO:0000313" key="1">
    <source>
        <dbReference type="EMBL" id="OKH12291.1"/>
    </source>
</evidence>
<evidence type="ECO:0000313" key="2">
    <source>
        <dbReference type="Proteomes" id="UP000186391"/>
    </source>
</evidence>
<comment type="caution">
    <text evidence="1">The sequence shown here is derived from an EMBL/GenBank/DDBJ whole genome shotgun (WGS) entry which is preliminary data.</text>
</comment>
<accession>A0A1U7GVT6</accession>
<sequence>MKHLFLNQRAQEYNTAMIQVLQNLAMQLEEEQCWRQGKLIENTVKILLQAENYKQRVITVIETEIKNALDSD</sequence>
<name>A0A1U7GVT6_9CYAN</name>
<dbReference type="Proteomes" id="UP000186391">
    <property type="component" value="Unassembled WGS sequence"/>
</dbReference>
<proteinExistence type="predicted"/>
<protein>
    <submittedName>
        <fullName evidence="1">Uncharacterized protein</fullName>
    </submittedName>
</protein>
<dbReference type="AlphaFoldDB" id="A0A1U7GVT6"/>
<dbReference type="EMBL" id="MRCA01000012">
    <property type="protein sequence ID" value="OKH12291.1"/>
    <property type="molecule type" value="Genomic_DNA"/>
</dbReference>
<keyword evidence="2" id="KW-1185">Reference proteome</keyword>
<gene>
    <name evidence="1" type="ORF">NIES592_18975</name>
</gene>